<proteinExistence type="predicted"/>
<protein>
    <submittedName>
        <fullName evidence="2">Uncharacterized protein</fullName>
    </submittedName>
</protein>
<accession>A0A0F8A4G8</accession>
<evidence type="ECO:0000256" key="1">
    <source>
        <dbReference type="SAM" id="Phobius"/>
    </source>
</evidence>
<dbReference type="GO" id="GO:0006487">
    <property type="term" value="P:protein N-linked glycosylation"/>
    <property type="evidence" value="ECO:0007669"/>
    <property type="project" value="TreeGrafter"/>
</dbReference>
<dbReference type="PANTHER" id="PTHR13132">
    <property type="entry name" value="ALPHA- 1,6 -FUCOSYLTRANSFERASE"/>
    <property type="match status" value="1"/>
</dbReference>
<keyword evidence="1" id="KW-1133">Transmembrane helix</keyword>
<keyword evidence="1" id="KW-0812">Transmembrane</keyword>
<evidence type="ECO:0000313" key="2">
    <source>
        <dbReference type="EMBL" id="KJZ73554.1"/>
    </source>
</evidence>
<dbReference type="AlphaFoldDB" id="A0A0F8A4G8"/>
<sequence>MAPRLDLPPTAHGRIMVAPPRMNLRRAASYNNHERNNGPLSSTSSRFSFNHLLFSPPPSPSLPALVQPPKRRSSQIFATRPSRLLRRLFYLGGLFAIAYVLAFAFGNRQAITNVLPILSRPSYEMVRQDAFPRFPTPITVTDRRKRSKWTVSIPHDYDFPLTIKEYSGMTDRCRQVSAHARNLRLEDASPNQAVLSTGEPDNRYVDVEDAERTGLLPAADGGHPTRSGRFVGLNWESMAGRPVCRSSLTYVLESPDAGLGSSLMTMWTLYALAKKEGRAFFVDDSRWAYGAYTDIFQAPLLPDCRPPPRHHMVPCPMQARHLVVSGVTVKDALPALLARHNRHHGQVDTQRELLDLARTGYRDLFALVKEDEDYVDHRIKEIEAKAGKRDKKSVTAPVVGLHIRRGDRHPLEFQYRDTYIPTEIFASRAQSLAAAQINQTHAGHSRQPKVVMLLASDDPSMQREPDLSDALLAQQRIRLAAQEAAEKKTPNPRVLHRFEEEAQGWEGGFFSLMFWNLGANRKNTAEATAVPGDGRERTPAPSEETLKLRSFIGRAYMMDLAVLAGASDKVVCAVSAMGCRLLGVMMGWERAMEQGDWVNVDGEYGWSGLRW</sequence>
<dbReference type="Proteomes" id="UP000054481">
    <property type="component" value="Unassembled WGS sequence"/>
</dbReference>
<reference evidence="2 3" key="1">
    <citation type="journal article" date="2014" name="Genome Biol. Evol.">
        <title>Comparative genomics and transcriptomics analyses reveal divergent lifestyle features of nematode endoparasitic fungus Hirsutella minnesotensis.</title>
        <authorList>
            <person name="Lai Y."/>
            <person name="Liu K."/>
            <person name="Zhang X."/>
            <person name="Zhang X."/>
            <person name="Li K."/>
            <person name="Wang N."/>
            <person name="Shu C."/>
            <person name="Wu Y."/>
            <person name="Wang C."/>
            <person name="Bushley K.E."/>
            <person name="Xiang M."/>
            <person name="Liu X."/>
        </authorList>
    </citation>
    <scope>NUCLEOTIDE SEQUENCE [LARGE SCALE GENOMIC DNA]</scope>
    <source>
        <strain evidence="2 3">3608</strain>
    </source>
</reference>
<gene>
    <name evidence="2" type="ORF">HIM_07110</name>
</gene>
<dbReference type="OrthoDB" id="2392789at2759"/>
<feature type="transmembrane region" description="Helical" evidence="1">
    <location>
        <begin position="88"/>
        <end position="106"/>
    </location>
</feature>
<keyword evidence="1" id="KW-0472">Membrane</keyword>
<dbReference type="PANTHER" id="PTHR13132:SF29">
    <property type="entry name" value="ALPHA-(1,6)-FUCOSYLTRANSFERASE"/>
    <property type="match status" value="1"/>
</dbReference>
<keyword evidence="3" id="KW-1185">Reference proteome</keyword>
<dbReference type="EMBL" id="KQ030534">
    <property type="protein sequence ID" value="KJZ73554.1"/>
    <property type="molecule type" value="Genomic_DNA"/>
</dbReference>
<name>A0A0F8A4G8_9HYPO</name>
<evidence type="ECO:0000313" key="3">
    <source>
        <dbReference type="Proteomes" id="UP000054481"/>
    </source>
</evidence>
<organism evidence="2 3">
    <name type="scientific">Hirsutella minnesotensis 3608</name>
    <dbReference type="NCBI Taxonomy" id="1043627"/>
    <lineage>
        <taxon>Eukaryota</taxon>
        <taxon>Fungi</taxon>
        <taxon>Dikarya</taxon>
        <taxon>Ascomycota</taxon>
        <taxon>Pezizomycotina</taxon>
        <taxon>Sordariomycetes</taxon>
        <taxon>Hypocreomycetidae</taxon>
        <taxon>Hypocreales</taxon>
        <taxon>Ophiocordycipitaceae</taxon>
        <taxon>Hirsutella</taxon>
    </lineage>
</organism>
<dbReference type="GO" id="GO:0046921">
    <property type="term" value="F:alpha-(1-&gt;6)-fucosyltransferase activity"/>
    <property type="evidence" value="ECO:0007669"/>
    <property type="project" value="TreeGrafter"/>
</dbReference>